<evidence type="ECO:0000259" key="2">
    <source>
        <dbReference type="Pfam" id="PF03364"/>
    </source>
</evidence>
<dbReference type="PANTHER" id="PTHR33824:SF7">
    <property type="entry name" value="POLYKETIDE CYCLASE_DEHYDRASE AND LIPID TRANSPORT SUPERFAMILY PROTEIN"/>
    <property type="match status" value="1"/>
</dbReference>
<sequence>MSSIEQSIEVNVPIRTAYNQWTQFETFPEFMEGVESVKQLDDTRTEWVVEIAGVRREFEAEITEQHPDERVAWRSLDPPRQAGVVTFHRIGENTTRVALQMEYDPEGFMEKAADALRIVQLRVRGDLERFRAFIESRGGETGAWRGEVPGPHQHSGRDPHEYPSPDPDEDAYERTRRREGGSGTGYDVGEPMPPRPVNPEYPRETPLPPPGPGPVPPAPGTAPAPGPGPVPPRDTPGPVI</sequence>
<keyword evidence="4" id="KW-1185">Reference proteome</keyword>
<dbReference type="Gene3D" id="3.30.530.20">
    <property type="match status" value="1"/>
</dbReference>
<dbReference type="AlphaFoldDB" id="A0A940WKK5"/>
<protein>
    <submittedName>
        <fullName evidence="3">SRPBCC family protein</fullName>
    </submittedName>
</protein>
<dbReference type="InterPro" id="IPR047137">
    <property type="entry name" value="ORF3"/>
</dbReference>
<proteinExistence type="predicted"/>
<name>A0A940WKK5_9ACTN</name>
<dbReference type="Pfam" id="PF03364">
    <property type="entry name" value="Polyketide_cyc"/>
    <property type="match status" value="1"/>
</dbReference>
<dbReference type="SUPFAM" id="SSF55961">
    <property type="entry name" value="Bet v1-like"/>
    <property type="match status" value="1"/>
</dbReference>
<organism evidence="3 4">
    <name type="scientific">Microbispora oryzae</name>
    <dbReference type="NCBI Taxonomy" id="2806554"/>
    <lineage>
        <taxon>Bacteria</taxon>
        <taxon>Bacillati</taxon>
        <taxon>Actinomycetota</taxon>
        <taxon>Actinomycetes</taxon>
        <taxon>Streptosporangiales</taxon>
        <taxon>Streptosporangiaceae</taxon>
        <taxon>Microbispora</taxon>
    </lineage>
</organism>
<accession>A0A940WKK5</accession>
<feature type="domain" description="Coenzyme Q-binding protein COQ10 START" evidence="2">
    <location>
        <begin position="10"/>
        <end position="128"/>
    </location>
</feature>
<dbReference type="PANTHER" id="PTHR33824">
    <property type="entry name" value="POLYKETIDE CYCLASE/DEHYDRASE AND LIPID TRANSPORT SUPERFAMILY PROTEIN"/>
    <property type="match status" value="1"/>
</dbReference>
<feature type="compositionally biased region" description="Pro residues" evidence="1">
    <location>
        <begin position="191"/>
        <end position="240"/>
    </location>
</feature>
<evidence type="ECO:0000313" key="4">
    <source>
        <dbReference type="Proteomes" id="UP000674234"/>
    </source>
</evidence>
<comment type="caution">
    <text evidence="3">The sequence shown here is derived from an EMBL/GenBank/DDBJ whole genome shotgun (WGS) entry which is preliminary data.</text>
</comment>
<dbReference type="RefSeq" id="WP_210157959.1">
    <property type="nucleotide sequence ID" value="NZ_JAFCNB010000013.1"/>
</dbReference>
<evidence type="ECO:0000256" key="1">
    <source>
        <dbReference type="SAM" id="MobiDB-lite"/>
    </source>
</evidence>
<dbReference type="InterPro" id="IPR023393">
    <property type="entry name" value="START-like_dom_sf"/>
</dbReference>
<dbReference type="InterPro" id="IPR005031">
    <property type="entry name" value="COQ10_START"/>
</dbReference>
<feature type="region of interest" description="Disordered" evidence="1">
    <location>
        <begin position="140"/>
        <end position="240"/>
    </location>
</feature>
<dbReference type="CDD" id="cd07817">
    <property type="entry name" value="SRPBCC_8"/>
    <property type="match status" value="1"/>
</dbReference>
<dbReference type="Proteomes" id="UP000674234">
    <property type="component" value="Unassembled WGS sequence"/>
</dbReference>
<reference evidence="3" key="1">
    <citation type="submission" date="2021-02" db="EMBL/GenBank/DDBJ databases">
        <title>Draft genome sequence of Microbispora sp. RL4-1S isolated from rice leaves in Thailand.</title>
        <authorList>
            <person name="Muangham S."/>
            <person name="Duangmal K."/>
        </authorList>
    </citation>
    <scope>NUCLEOTIDE SEQUENCE</scope>
    <source>
        <strain evidence="3">RL4-1S</strain>
    </source>
</reference>
<evidence type="ECO:0000313" key="3">
    <source>
        <dbReference type="EMBL" id="MBP2706688.1"/>
    </source>
</evidence>
<dbReference type="EMBL" id="JAFCNB010000013">
    <property type="protein sequence ID" value="MBP2706688.1"/>
    <property type="molecule type" value="Genomic_DNA"/>
</dbReference>
<gene>
    <name evidence="3" type="ORF">JOL79_23040</name>
</gene>